<name>A0A7I8KV46_SPIIN</name>
<feature type="compositionally biased region" description="Polar residues" evidence="1">
    <location>
        <begin position="288"/>
        <end position="298"/>
    </location>
</feature>
<feature type="region of interest" description="Disordered" evidence="1">
    <location>
        <begin position="1"/>
        <end position="420"/>
    </location>
</feature>
<proteinExistence type="predicted"/>
<dbReference type="GO" id="GO:0031011">
    <property type="term" value="C:Ino80 complex"/>
    <property type="evidence" value="ECO:0007669"/>
    <property type="project" value="InterPro"/>
</dbReference>
<dbReference type="GO" id="GO:0006338">
    <property type="term" value="P:chromatin remodeling"/>
    <property type="evidence" value="ECO:0007669"/>
    <property type="project" value="InterPro"/>
</dbReference>
<sequence length="587" mass="64844">MDEFGVSGFNGVAAVAKRRRSTTSRRPRLDSQALLDGRDPSPPSTTPSSENASKNSTDGSSSHDTGFRRKEVNLNSLVPKSSSSKNEGATSSKRIKRDDSYSYGDFDRFHSSDLQRPGSSGSNAPRSSEGVLAPASWKNIARNREGPPLDGHVAGGKSSTEAQAVDRSESAPGGVMKNRVRKVKLKVGGVTRTIHAKSNGDSSFEGGSSSSKPPRPDDASRHRRRLDFSDQSPSGTSKEADDKTQSTAVSEPVRKSKRVPKRRVLDGAYDGEDADEEIRYLERLRASKLSSDQQETSGSESKKRQKVSRVSRRGSYEEDDDFSLLRRSRDGRKKPRSERDSEDRDYIDEEEEGGSDASESLGKTPRQESLDSLPDSRKEFSLTTRQRALQTGRDGSSGSAASLVEYPDGLPPAPPRRQKGKLSEVEQQLKKAEAAQRRRLQVEKAARESEAEAIRKILGQDSNRKKREEKLQKKRDELAQARRNTKIYSFFFSFPLLGRSSEKVAKSMASAGNTVRWILGPEGTTVTFPEAVGLPGIFNPRPCSYPPPREKCAGPTCTRPYRYRHSKLNLPLCSLQCYRAVEQVVQQ</sequence>
<evidence type="ECO:0000313" key="4">
    <source>
        <dbReference type="Proteomes" id="UP000663760"/>
    </source>
</evidence>
<evidence type="ECO:0000259" key="2">
    <source>
        <dbReference type="SMART" id="SM01406"/>
    </source>
</evidence>
<reference evidence="3" key="1">
    <citation type="submission" date="2020-02" db="EMBL/GenBank/DDBJ databases">
        <authorList>
            <person name="Scholz U."/>
            <person name="Mascher M."/>
            <person name="Fiebig A."/>
        </authorList>
    </citation>
    <scope>NUCLEOTIDE SEQUENCE</scope>
</reference>
<organism evidence="3 4">
    <name type="scientific">Spirodela intermedia</name>
    <name type="common">Intermediate duckweed</name>
    <dbReference type="NCBI Taxonomy" id="51605"/>
    <lineage>
        <taxon>Eukaryota</taxon>
        <taxon>Viridiplantae</taxon>
        <taxon>Streptophyta</taxon>
        <taxon>Embryophyta</taxon>
        <taxon>Tracheophyta</taxon>
        <taxon>Spermatophyta</taxon>
        <taxon>Magnoliopsida</taxon>
        <taxon>Liliopsida</taxon>
        <taxon>Araceae</taxon>
        <taxon>Lemnoideae</taxon>
        <taxon>Spirodela</taxon>
    </lineage>
</organism>
<dbReference type="SMART" id="SM01406">
    <property type="entry name" value="PAPA-1"/>
    <property type="match status" value="1"/>
</dbReference>
<dbReference type="AlphaFoldDB" id="A0A7I8KV46"/>
<dbReference type="CDD" id="cd23021">
    <property type="entry name" value="zf-HIT_IN80B"/>
    <property type="match status" value="1"/>
</dbReference>
<feature type="compositionally biased region" description="Basic and acidic residues" evidence="1">
    <location>
        <begin position="365"/>
        <end position="380"/>
    </location>
</feature>
<gene>
    <name evidence="3" type="ORF">SI8410_08011522</name>
</gene>
<feature type="compositionally biased region" description="Polar residues" evidence="1">
    <location>
        <begin position="114"/>
        <end position="126"/>
    </location>
</feature>
<dbReference type="EMBL" id="LR746271">
    <property type="protein sequence ID" value="CAA7400844.1"/>
    <property type="molecule type" value="Genomic_DNA"/>
</dbReference>
<dbReference type="InterPro" id="IPR006880">
    <property type="entry name" value="INO80B_C"/>
</dbReference>
<evidence type="ECO:0000256" key="1">
    <source>
        <dbReference type="SAM" id="MobiDB-lite"/>
    </source>
</evidence>
<feature type="domain" description="INO80 complex subunit B-like conserved region" evidence="2">
    <location>
        <begin position="426"/>
        <end position="532"/>
    </location>
</feature>
<feature type="compositionally biased region" description="Basic and acidic residues" evidence="1">
    <location>
        <begin position="96"/>
        <end position="113"/>
    </location>
</feature>
<dbReference type="PANTHER" id="PTHR21561:SF25">
    <property type="entry name" value="OS03G0811500 PROTEIN"/>
    <property type="match status" value="1"/>
</dbReference>
<feature type="compositionally biased region" description="Basic and acidic residues" evidence="1">
    <location>
        <begin position="462"/>
        <end position="477"/>
    </location>
</feature>
<feature type="compositionally biased region" description="Basic residues" evidence="1">
    <location>
        <begin position="16"/>
        <end position="26"/>
    </location>
</feature>
<dbReference type="Proteomes" id="UP000663760">
    <property type="component" value="Chromosome 8"/>
</dbReference>
<keyword evidence="4" id="KW-1185">Reference proteome</keyword>
<dbReference type="Pfam" id="PF04795">
    <property type="entry name" value="PAPA-1"/>
    <property type="match status" value="1"/>
</dbReference>
<protein>
    <recommendedName>
        <fullName evidence="2">INO80 complex subunit B-like conserved region domain-containing protein</fullName>
    </recommendedName>
</protein>
<dbReference type="InterPro" id="IPR029523">
    <property type="entry name" value="INO80B/Ies2"/>
</dbReference>
<accession>A0A7I8KV46</accession>
<evidence type="ECO:0000313" key="3">
    <source>
        <dbReference type="EMBL" id="CAA7400844.1"/>
    </source>
</evidence>
<feature type="compositionally biased region" description="Polar residues" evidence="1">
    <location>
        <begin position="381"/>
        <end position="400"/>
    </location>
</feature>
<feature type="region of interest" description="Disordered" evidence="1">
    <location>
        <begin position="457"/>
        <end position="477"/>
    </location>
</feature>
<feature type="compositionally biased region" description="Polar residues" evidence="1">
    <location>
        <begin position="50"/>
        <end position="64"/>
    </location>
</feature>
<feature type="compositionally biased region" description="Polar residues" evidence="1">
    <location>
        <begin position="73"/>
        <end position="92"/>
    </location>
</feature>
<dbReference type="CDD" id="cd22249">
    <property type="entry name" value="UDM1_RNF168_RNF169-like"/>
    <property type="match status" value="1"/>
</dbReference>
<dbReference type="OrthoDB" id="2021186at2759"/>
<feature type="compositionally biased region" description="Low complexity" evidence="1">
    <location>
        <begin position="199"/>
        <end position="211"/>
    </location>
</feature>
<feature type="compositionally biased region" description="Acidic residues" evidence="1">
    <location>
        <begin position="345"/>
        <end position="354"/>
    </location>
</feature>
<feature type="compositionally biased region" description="Basic residues" evidence="1">
    <location>
        <begin position="303"/>
        <end position="312"/>
    </location>
</feature>
<dbReference type="PANTHER" id="PTHR21561">
    <property type="entry name" value="INO80 COMPLEX SUBUNIT B"/>
    <property type="match status" value="1"/>
</dbReference>